<accession>A0A970B7C1</accession>
<protein>
    <submittedName>
        <fullName evidence="2">IS3 family transposase</fullName>
    </submittedName>
</protein>
<dbReference type="PANTHER" id="PTHR46889">
    <property type="entry name" value="TRANSPOSASE INSF FOR INSERTION SEQUENCE IS3B-RELATED"/>
    <property type="match status" value="1"/>
</dbReference>
<dbReference type="AlphaFoldDB" id="A0A970B7C1"/>
<name>A0A970B7C1_9GAMM</name>
<evidence type="ECO:0000259" key="1">
    <source>
        <dbReference type="Pfam" id="PF13276"/>
    </source>
</evidence>
<proteinExistence type="predicted"/>
<dbReference type="EMBL" id="JAAVXB010000009">
    <property type="protein sequence ID" value="NKF23738.1"/>
    <property type="molecule type" value="Genomic_DNA"/>
</dbReference>
<dbReference type="PANTHER" id="PTHR46889:SF4">
    <property type="entry name" value="TRANSPOSASE INSO FOR INSERTION SEQUENCE ELEMENT IS911B-RELATED"/>
    <property type="match status" value="1"/>
</dbReference>
<keyword evidence="3" id="KW-1185">Reference proteome</keyword>
<dbReference type="InterPro" id="IPR025948">
    <property type="entry name" value="HTH-like_dom"/>
</dbReference>
<dbReference type="Proteomes" id="UP000653472">
    <property type="component" value="Unassembled WGS sequence"/>
</dbReference>
<comment type="caution">
    <text evidence="2">The sequence shown here is derived from an EMBL/GenBank/DDBJ whole genome shotgun (WGS) entry which is preliminary data.</text>
</comment>
<dbReference type="InterPro" id="IPR050900">
    <property type="entry name" value="Transposase_IS3/IS150/IS904"/>
</dbReference>
<organism evidence="2 3">
    <name type="scientific">Solimonas marina</name>
    <dbReference type="NCBI Taxonomy" id="2714601"/>
    <lineage>
        <taxon>Bacteria</taxon>
        <taxon>Pseudomonadati</taxon>
        <taxon>Pseudomonadota</taxon>
        <taxon>Gammaproteobacteria</taxon>
        <taxon>Nevskiales</taxon>
        <taxon>Nevskiaceae</taxon>
        <taxon>Solimonas</taxon>
    </lineage>
</organism>
<gene>
    <name evidence="2" type="ORF">G7Y82_15580</name>
</gene>
<dbReference type="Pfam" id="PF13276">
    <property type="entry name" value="HTH_21"/>
    <property type="match status" value="1"/>
</dbReference>
<evidence type="ECO:0000313" key="3">
    <source>
        <dbReference type="Proteomes" id="UP000653472"/>
    </source>
</evidence>
<sequence>MLGVAPSGDSAWIDKPVSDRAREDKRLLRLIRASFNENQAVYGAPRVFLDLREAGETCCKHRVTRLMRENHMRAKGGYRTRRFLSGGKPAELIPNVVKHILDVSQPDRIWGTDITYVRTWQGWV</sequence>
<reference evidence="2" key="1">
    <citation type="submission" date="2020-03" db="EMBL/GenBank/DDBJ databases">
        <title>Solimonas marina sp. nov., isolated from deep seawater of the Pacific Ocean.</title>
        <authorList>
            <person name="Liu X."/>
            <person name="Lai Q."/>
            <person name="Sun F."/>
            <person name="Gai Y."/>
            <person name="Li G."/>
            <person name="Shao Z."/>
        </authorList>
    </citation>
    <scope>NUCLEOTIDE SEQUENCE</scope>
    <source>
        <strain evidence="2">C16B3</strain>
    </source>
</reference>
<evidence type="ECO:0000313" key="2">
    <source>
        <dbReference type="EMBL" id="NKF23738.1"/>
    </source>
</evidence>
<feature type="domain" description="HTH-like" evidence="1">
    <location>
        <begin position="24"/>
        <end position="75"/>
    </location>
</feature>